<protein>
    <submittedName>
        <fullName evidence="2">Uncharacterized protein</fullName>
    </submittedName>
</protein>
<evidence type="ECO:0000313" key="2">
    <source>
        <dbReference type="EMBL" id="CAJ1935247.1"/>
    </source>
</evidence>
<evidence type="ECO:0000256" key="1">
    <source>
        <dbReference type="SAM" id="MobiDB-lite"/>
    </source>
</evidence>
<dbReference type="EMBL" id="CAKOGP040000446">
    <property type="protein sequence ID" value="CAJ1935247.1"/>
    <property type="molecule type" value="Genomic_DNA"/>
</dbReference>
<proteinExistence type="predicted"/>
<feature type="compositionally biased region" description="Basic and acidic residues" evidence="1">
    <location>
        <begin position="170"/>
        <end position="191"/>
    </location>
</feature>
<gene>
    <name evidence="2" type="ORF">CYCCA115_LOCUS4583</name>
</gene>
<organism evidence="2 3">
    <name type="scientific">Cylindrotheca closterium</name>
    <dbReference type="NCBI Taxonomy" id="2856"/>
    <lineage>
        <taxon>Eukaryota</taxon>
        <taxon>Sar</taxon>
        <taxon>Stramenopiles</taxon>
        <taxon>Ochrophyta</taxon>
        <taxon>Bacillariophyta</taxon>
        <taxon>Bacillariophyceae</taxon>
        <taxon>Bacillariophycidae</taxon>
        <taxon>Bacillariales</taxon>
        <taxon>Bacillariaceae</taxon>
        <taxon>Cylindrotheca</taxon>
    </lineage>
</organism>
<feature type="compositionally biased region" description="Gly residues" evidence="1">
    <location>
        <begin position="118"/>
        <end position="129"/>
    </location>
</feature>
<dbReference type="AlphaFoldDB" id="A0AAD2CI78"/>
<comment type="caution">
    <text evidence="2">The sequence shown here is derived from an EMBL/GenBank/DDBJ whole genome shotgun (WGS) entry which is preliminary data.</text>
</comment>
<feature type="region of interest" description="Disordered" evidence="1">
    <location>
        <begin position="115"/>
        <end position="191"/>
    </location>
</feature>
<sequence>MLSDFQNQQKAQRDAERKKKSQALSAQRMTSFRGLDRQQSVLLDMRKAKVEDRAKMRENAASMASFRGISSRDLNVYNLSPPRTTRKKTLELVTEIPTLGLDTLKADEKTQKRISGVGAFGGDGGGGLPQRGLRRQRSSFGDFEEIKEENKKKKGQKVKNGKKKKKKSKSKDVSPVRSSKSEKKKGETKDSVKKARKTVELEFSFGMLTDLDVIPDMSMIETASIFVVRDILQASVKECNIRCDPDMPQVENDVEEDVWFDSHDSIRWKIKGTVSVKIYFDDSLDPMEAAEPVQKMLKRYSSYREISEAGGKVKSWTRVREGRMAFGISF</sequence>
<name>A0AAD2CI78_9STRA</name>
<feature type="region of interest" description="Disordered" evidence="1">
    <location>
        <begin position="1"/>
        <end position="37"/>
    </location>
</feature>
<feature type="compositionally biased region" description="Basic residues" evidence="1">
    <location>
        <begin position="152"/>
        <end position="169"/>
    </location>
</feature>
<reference evidence="2" key="1">
    <citation type="submission" date="2023-08" db="EMBL/GenBank/DDBJ databases">
        <authorList>
            <person name="Audoor S."/>
            <person name="Bilcke G."/>
        </authorList>
    </citation>
    <scope>NUCLEOTIDE SEQUENCE</scope>
</reference>
<accession>A0AAD2CI78</accession>
<keyword evidence="3" id="KW-1185">Reference proteome</keyword>
<feature type="compositionally biased region" description="Polar residues" evidence="1">
    <location>
        <begin position="1"/>
        <end position="10"/>
    </location>
</feature>
<dbReference type="Proteomes" id="UP001295423">
    <property type="component" value="Unassembled WGS sequence"/>
</dbReference>
<evidence type="ECO:0000313" key="3">
    <source>
        <dbReference type="Proteomes" id="UP001295423"/>
    </source>
</evidence>